<evidence type="ECO:0000313" key="6">
    <source>
        <dbReference type="EMBL" id="VDM44962.1"/>
    </source>
</evidence>
<dbReference type="Proteomes" id="UP000050794">
    <property type="component" value="Unassembled WGS sequence"/>
</dbReference>
<reference evidence="6 7" key="2">
    <citation type="submission" date="2018-11" db="EMBL/GenBank/DDBJ databases">
        <authorList>
            <consortium name="Pathogen Informatics"/>
        </authorList>
    </citation>
    <scope>NUCLEOTIDE SEQUENCE [LARGE SCALE GENOMIC DNA]</scope>
</reference>
<gene>
    <name evidence="6" type="ORF">TCNE_LOCUS13641</name>
</gene>
<keyword evidence="3 5" id="KW-1133">Transmembrane helix</keyword>
<feature type="transmembrane region" description="Helical" evidence="5">
    <location>
        <begin position="321"/>
        <end position="342"/>
    </location>
</feature>
<feature type="transmembrane region" description="Helical" evidence="5">
    <location>
        <begin position="187"/>
        <end position="203"/>
    </location>
</feature>
<feature type="transmembrane region" description="Helical" evidence="5">
    <location>
        <begin position="53"/>
        <end position="76"/>
    </location>
</feature>
<evidence type="ECO:0000256" key="4">
    <source>
        <dbReference type="ARBA" id="ARBA00023136"/>
    </source>
</evidence>
<dbReference type="PANTHER" id="PTHR31154:SF4">
    <property type="entry name" value="MEMBRANE TRANSPORTER PROTEIN"/>
    <property type="match status" value="1"/>
</dbReference>
<keyword evidence="7" id="KW-1185">Reference proteome</keyword>
<name>A0A183UYS1_TOXCA</name>
<feature type="transmembrane region" description="Helical" evidence="5">
    <location>
        <begin position="88"/>
        <end position="113"/>
    </location>
</feature>
<dbReference type="AlphaFoldDB" id="A0A183UYS1"/>
<comment type="subcellular location">
    <subcellularLocation>
        <location evidence="1">Membrane</location>
        <topology evidence="1">Multi-pass membrane protein</topology>
    </subcellularLocation>
</comment>
<dbReference type="WBParaSite" id="TCNE_0001364101-mRNA-1">
    <property type="protein sequence ID" value="TCNE_0001364101-mRNA-1"/>
    <property type="gene ID" value="TCNE_0001364101"/>
</dbReference>
<evidence type="ECO:0000313" key="7">
    <source>
        <dbReference type="Proteomes" id="UP000050794"/>
    </source>
</evidence>
<protein>
    <submittedName>
        <fullName evidence="8">Membrane transporter protein</fullName>
    </submittedName>
</protein>
<feature type="transmembrane region" description="Helical" evidence="5">
    <location>
        <begin position="133"/>
        <end position="153"/>
    </location>
</feature>
<feature type="transmembrane region" description="Helical" evidence="5">
    <location>
        <begin position="349"/>
        <end position="370"/>
    </location>
</feature>
<evidence type="ECO:0000313" key="8">
    <source>
        <dbReference type="WBParaSite" id="TCNE_0001364101-mRNA-1"/>
    </source>
</evidence>
<evidence type="ECO:0000256" key="2">
    <source>
        <dbReference type="ARBA" id="ARBA00022692"/>
    </source>
</evidence>
<dbReference type="EMBL" id="UYWY01021823">
    <property type="protein sequence ID" value="VDM44962.1"/>
    <property type="molecule type" value="Genomic_DNA"/>
</dbReference>
<feature type="transmembrane region" description="Helical" evidence="5">
    <location>
        <begin position="293"/>
        <end position="315"/>
    </location>
</feature>
<dbReference type="PANTHER" id="PTHR31154">
    <property type="entry name" value="MEMBRANE TRANSPORTER PROTEIN"/>
    <property type="match status" value="1"/>
</dbReference>
<feature type="transmembrane region" description="Helical" evidence="5">
    <location>
        <begin position="158"/>
        <end position="175"/>
    </location>
</feature>
<reference evidence="8" key="1">
    <citation type="submission" date="2016-06" db="UniProtKB">
        <authorList>
            <consortium name="WormBaseParasite"/>
        </authorList>
    </citation>
    <scope>IDENTIFICATION</scope>
</reference>
<evidence type="ECO:0000256" key="5">
    <source>
        <dbReference type="SAM" id="Phobius"/>
    </source>
</evidence>
<dbReference type="GO" id="GO:0016020">
    <property type="term" value="C:membrane"/>
    <property type="evidence" value="ECO:0007669"/>
    <property type="project" value="UniProtKB-SubCell"/>
</dbReference>
<proteinExistence type="predicted"/>
<evidence type="ECO:0000256" key="1">
    <source>
        <dbReference type="ARBA" id="ARBA00004141"/>
    </source>
</evidence>
<keyword evidence="2 5" id="KW-0812">Transmembrane</keyword>
<keyword evidence="4 5" id="KW-0472">Membrane</keyword>
<evidence type="ECO:0000256" key="3">
    <source>
        <dbReference type="ARBA" id="ARBA00022989"/>
    </source>
</evidence>
<feature type="transmembrane region" description="Helical" evidence="5">
    <location>
        <begin position="262"/>
        <end position="281"/>
    </location>
</feature>
<dbReference type="Pfam" id="PF01925">
    <property type="entry name" value="TauE"/>
    <property type="match status" value="1"/>
</dbReference>
<dbReference type="InterPro" id="IPR002781">
    <property type="entry name" value="TM_pro_TauE-like"/>
</dbReference>
<accession>A0A183UYS1</accession>
<organism evidence="7 8">
    <name type="scientific">Toxocara canis</name>
    <name type="common">Canine roundworm</name>
    <dbReference type="NCBI Taxonomy" id="6265"/>
    <lineage>
        <taxon>Eukaryota</taxon>
        <taxon>Metazoa</taxon>
        <taxon>Ecdysozoa</taxon>
        <taxon>Nematoda</taxon>
        <taxon>Chromadorea</taxon>
        <taxon>Rhabditida</taxon>
        <taxon>Spirurina</taxon>
        <taxon>Ascaridomorpha</taxon>
        <taxon>Ascaridoidea</taxon>
        <taxon>Toxocaridae</taxon>
        <taxon>Toxocara</taxon>
    </lineage>
</organism>
<feature type="transmembrane region" description="Helical" evidence="5">
    <location>
        <begin position="223"/>
        <end position="256"/>
    </location>
</feature>
<sequence>MEAYWKDADFMDALEFVKRQGGLSENAMSQMLEKLDTSSNLRKQLLARKFWKLSFRITGILIPFMFFHTVYWLLAFRYNIFHLFRKRLIMALVMVFGGMIGGMTTEGGGAIAFPVMTLALHINPTVARDFSMMIQSCGLSAASFTIFFMSIVVEWHSIIFSSIGAIFGVIFGIEVVDPLLTPAEKKMAFVSVFLSFALALFLLNSEKKRTTFDRIQNFNALKAAILIVNGFIGGIFTGVAGSGIDVYSFSILTLLFRVNEKVATPTSVVLMAANSIVGFFWREKIQNGISQEAWEYYMICVIVVVTFAPIGSLVASHFHRLTLATLIYILETVAYISALLIVRPSPRILIASLLIIIITFGFYCCIAKIGQKMTANCVEKNNANTSLKNDMIELKVGV</sequence>